<dbReference type="InterPro" id="IPR013783">
    <property type="entry name" value="Ig-like_fold"/>
</dbReference>
<dbReference type="Gene3D" id="2.60.40.10">
    <property type="entry name" value="Immunoglobulins"/>
    <property type="match status" value="1"/>
</dbReference>
<comment type="subcellular location">
    <subcellularLocation>
        <location evidence="1">Membrane</location>
        <topology evidence="1">Single-pass membrane protein</topology>
    </subcellularLocation>
</comment>
<name>A0A2T5J244_9GAMM</name>
<keyword evidence="8" id="KW-1185">Reference proteome</keyword>
<keyword evidence="7" id="KW-0121">Carboxypeptidase</keyword>
<gene>
    <name evidence="7" type="ORF">C8N29_103260</name>
</gene>
<dbReference type="PANTHER" id="PTHR21419:SF30">
    <property type="entry name" value="IG-LIKE DOMAIN-CONTAINING PROTEIN"/>
    <property type="match status" value="1"/>
</dbReference>
<dbReference type="Gene3D" id="1.50.10.20">
    <property type="match status" value="1"/>
</dbReference>
<keyword evidence="3 6" id="KW-0732">Signal</keyword>
<evidence type="ECO:0000313" key="8">
    <source>
        <dbReference type="Proteomes" id="UP000244223"/>
    </source>
</evidence>
<dbReference type="InterPro" id="IPR018247">
    <property type="entry name" value="EF_Hand_1_Ca_BS"/>
</dbReference>
<sequence length="3106" mass="337717">MKKVTGHSMFVWLFASNLLQASEQQGVDWLTQETQTQPVSSIATEFQSYTERLMTLITLNESSAQHISIPELVDQSTESLSRLILLQQKKQLLDPISFSQLLQRQNSDGGFGHLEGWQSTILDTAIVLLLVDNLPPDVIKKAIQFIKNTQSINGGYYAAGYQDIELLYINAYVLLAINKLIATYPELTDNLKRHISFLEGKKLSNGQWSLDNQDLFIEALLNQALHNYRQNMESATVFSQKAIDLQLENGSWENDTYITSILLKSLFEQSKPRTSTDITPITSKISFSVIDTETGIAIPTVSVASIVNGKTTSTTSSPIGEVNISNLAEGAYQFIIEKAGYTPLTLDINVKQGQVVSLGQLKLSRATANGLMQIQGKVIDSATGVGIAGAVIKIVGTTKVAITGEDGSYQLGLEQEGDFTIEISKEGYAVQQGFATAEFGTTFNYSPKLIQEQAYIGTITGKVSSSTANLSGVQIIKDGVVIGTTNNSGDFTIQTSAGQQKITLKKANYIDLDVNIALPSGKTASLGNIKLQAIPVTSGGGTGSGTGGETPPPVVEYGQITLSAYDAVTGKMLISPIFKAEMLNDSGQVIQTQLFQAPVSDSVNVQQTVLQLAVGRWKISVTHPDYNNPPTGPANITKTITTQQAENASFTLKLAPYFLSGKVIDSITRNPLPDVTVRILSAETGAELYTLETNSQGVFDTYSAKSFSEHLLKVEVSPAAHLGATYYFEKKLTAQANNRADIGVISIRPISADRVLPDLRIESLDFALLNTDQQSLAISGVLKANIANKGNLAIPDTQEIRLSAFVDSNNNQLLDEDETVLGVSSWLNGLGSKTTQWLDIPIQGQTAFKDEPIRVWVDNPQRIAEKLETNNYRSTSDDRTIRPPESSLDYVTVWHYGKTAQKPMGDSTLFNSYVPIVAAPLTDTNGDGQIGKNDVAHVISITHNRVEAINAKTGQLAWRSPQLSVSGLYAPAIADIDKDGSPEILVSSSGGPNKEQLTILSANGQVKKNILRTDDASHMQHVEVADLDADGTPEILVGDAVISAQGYVVRNSPLWEVLAIADLNGDGKSEVIRKLGVETHSGEELFRFSSNDVFDTGRWPPSFAAVADVTGDGKPEIILTGKGVVALYSAQGQFLARYTITGGGNGGTPTIADFDGDGLADIGVAGARNYVVYRGDGSIIWSAQIQDTSSSYTGSTVFDFDGDGQQEVVYADEEYLWVFDAATGAVRIKELHSSGTAYERPIVLDADADNHADIIFISRGGGSRTHPDNVTYYGIRMLSSANKTWANTRNIWNQYSYHVTNVNDDLTIPQHEPKSWEVHNTYRANLLINESSTAAIDPSASYIRITDNGLTQPSVFTVRIGNAGGKTINTGLPVSFYRGNPAQGGVFIGTSLTSKVLNSGEYEDVTLSYNGTLANFGELYIVANDKGISTASTLEEYTGVNNIAHLPVQGGYQQLNLHSSLDKASYQSTESLSINSVINNLGSFDALADLRFSLIDSEGQIIGSLPFVPVSLAVQATLNHANTWAVNGLRKGDYTVKAELYRDNQRVAQQLLPFSVLSDAAATGLITPSLTSNKKSYSSADTVTLTQQLRNSSTNEVATNVQTTLVLQKADGTVIWQQSRDYGQIAPQVLREQSFQVPLLNADAGDYTVRLTVTADNLPTVTREAHFNVLPTAMTGVGLTGQLQGANTAVWTQQLDYTWQLENMGNSTVISLPVRLLVINPETEQIVTTINTSVDIEQNAKLAKQSGVIAPNITQPLLVLLQTQIGDDWKTLAQQPLTVSKPVLTTQITADKTQYGLNDSIVINEVIHNQSVVNLQQVKVTTLISQPNGQVVSESSQVLDITAQSQLPQTVNYTLNRAAAGQWQIITIIQDKNGIELNRQMSAFEVLSSALTGEGLTGHVLLAAQAVKGQDIAINWDLKNLGNAPLSDVETRIDFIDEQQQTIASLNNATVNVALDNVVDQQTPWTVVGNYNQVLQVRLSAKVGGQWKNIASTPIHVLAPQVNTTVESNKTSYRFNDLVEIQQYIKNESPVSLTNLNVTTLISRPDGVVVDTQQAIVNILAQNTIEQPVSYQFNKANAGQWTITSIVKDEQGIELTRQVKTVDVQSTAMTGDGLTGILQGASEAVWGQELNYTWQLDNQGNSDLMALPVRVVVMNPQTQQVVYAVNTRTDISKDNQVQQQSLVNLVDIKDSVQVLLQVQIGNDWKTLAQQPLTVSKPVVTTQITADKTQYGLNDSIVINEVIHNQSVVNLQQVKVTTLISQPNGQVVSESSQVLDINAQSQLPQTVNYTLNRAAAGQWQITTIIQEKTGIELHRQVSTFEVLSSTLTGEGLTGRLSLATQAVKGQEITLDWGLSNVGNSAYTDLATRIELLDEQQHVLATLSYPVTNLAVDTPLNQQTLWTVVGNYNQVLQARLSANVANQWKALANATIQVLAPQVTETLVTNKTSYGFNDKLDIKQQLRNDSPVVLNHIKVTTLISRPDGMVVDTQQTTLNLAAQSGVEQPVSYQFNKADAGQWTITSIVQDEQGIELTRQVKTVDVQSTAMTGEGISGTLSAAPVEVTVGQDVTLALALSNQGNAALTQQAITLTISKVGSNTPVKVITVTVDSLAKGSTVSKSANWTVTGQAGDVFSIVATTSFNGQVKTLASASFMAKAPQVAIELTPELAAQSRVLVYYSCGHDWYKGIKGWSFGDCHYSCFDQRSATLRAYLDSLKVNYSLVTKESDFVKAFRSGRYNQTWLLGAIEKLPKDMDEELHEAVHRGDALVTDGGVQTWYNHEIYDIVGVQYRGRLNFSNSEMSLTAPVFSQPQSIGKVKSAGWPLYLKPTTGTVTATYGANYCTSVNKDWIRDKEDEDKTFYGRHQTSYAAMVSNQYGYGKGLSMAFDLIASLDQPTEKTKWLSLLDQSLSWSNPTVNHRVDYVPQELVAVRSQLKNAGATAQTIRLQVTLPSGAVWMGTGTVDANRTVTQTITLAANSQQQVWLPILLPSLAGTHQLTIKTLSADGQQILSEKQQPFTVKSIDSRFAEVRIAFEQLAFNKQDDKLRDKAVDEIKDAQYLWSKGRYQEALSELGDASVYIREIEGRDVSKERLALDILMKGLSIQWFNNPR</sequence>
<dbReference type="Pfam" id="PF13620">
    <property type="entry name" value="CarboxypepD_reg"/>
    <property type="match status" value="1"/>
</dbReference>
<feature type="signal peptide" evidence="6">
    <location>
        <begin position="1"/>
        <end position="21"/>
    </location>
</feature>
<keyword evidence="5" id="KW-0472">Membrane</keyword>
<protein>
    <submittedName>
        <fullName evidence="7">Carboxypeptidase family protein</fullName>
    </submittedName>
</protein>
<dbReference type="Pfam" id="PF13517">
    <property type="entry name" value="FG-GAP_3"/>
    <property type="match status" value="1"/>
</dbReference>
<keyword evidence="7" id="KW-0378">Hydrolase</keyword>
<evidence type="ECO:0000256" key="2">
    <source>
        <dbReference type="ARBA" id="ARBA00022692"/>
    </source>
</evidence>
<keyword evidence="2" id="KW-0812">Transmembrane</keyword>
<dbReference type="Proteomes" id="UP000244223">
    <property type="component" value="Unassembled WGS sequence"/>
</dbReference>
<dbReference type="InterPro" id="IPR045232">
    <property type="entry name" value="FAM234"/>
</dbReference>
<accession>A0A2T5J244</accession>
<dbReference type="RefSeq" id="WP_107864942.1">
    <property type="nucleotide sequence ID" value="NZ_QAON01000003.1"/>
</dbReference>
<comment type="caution">
    <text evidence="7">The sequence shown here is derived from an EMBL/GenBank/DDBJ whole genome shotgun (WGS) entry which is preliminary data.</text>
</comment>
<dbReference type="GO" id="GO:0016020">
    <property type="term" value="C:membrane"/>
    <property type="evidence" value="ECO:0007669"/>
    <property type="project" value="UniProtKB-SubCell"/>
</dbReference>
<dbReference type="EMBL" id="QAON01000003">
    <property type="protein sequence ID" value="PTQ90505.1"/>
    <property type="molecule type" value="Genomic_DNA"/>
</dbReference>
<organism evidence="7 8">
    <name type="scientific">Agitococcus lubricus</name>
    <dbReference type="NCBI Taxonomy" id="1077255"/>
    <lineage>
        <taxon>Bacteria</taxon>
        <taxon>Pseudomonadati</taxon>
        <taxon>Pseudomonadota</taxon>
        <taxon>Gammaproteobacteria</taxon>
        <taxon>Moraxellales</taxon>
        <taxon>Moraxellaceae</taxon>
        <taxon>Agitococcus</taxon>
    </lineage>
</organism>
<proteinExistence type="predicted"/>
<dbReference type="OrthoDB" id="9816589at2"/>
<dbReference type="InterPro" id="IPR008969">
    <property type="entry name" value="CarboxyPept-like_regulatory"/>
</dbReference>
<dbReference type="GO" id="GO:0004180">
    <property type="term" value="F:carboxypeptidase activity"/>
    <property type="evidence" value="ECO:0007669"/>
    <property type="project" value="UniProtKB-KW"/>
</dbReference>
<keyword evidence="4" id="KW-1133">Transmembrane helix</keyword>
<evidence type="ECO:0000256" key="6">
    <source>
        <dbReference type="SAM" id="SignalP"/>
    </source>
</evidence>
<evidence type="ECO:0000256" key="3">
    <source>
        <dbReference type="ARBA" id="ARBA00022729"/>
    </source>
</evidence>
<evidence type="ECO:0000313" key="7">
    <source>
        <dbReference type="EMBL" id="PTQ90505.1"/>
    </source>
</evidence>
<dbReference type="InterPro" id="IPR028994">
    <property type="entry name" value="Integrin_alpha_N"/>
</dbReference>
<dbReference type="SUPFAM" id="SSF49464">
    <property type="entry name" value="Carboxypeptidase regulatory domain-like"/>
    <property type="match status" value="1"/>
</dbReference>
<evidence type="ECO:0000256" key="4">
    <source>
        <dbReference type="ARBA" id="ARBA00022989"/>
    </source>
</evidence>
<dbReference type="SUPFAM" id="SSF69318">
    <property type="entry name" value="Integrin alpha N-terminal domain"/>
    <property type="match status" value="1"/>
</dbReference>
<evidence type="ECO:0000256" key="5">
    <source>
        <dbReference type="ARBA" id="ARBA00023136"/>
    </source>
</evidence>
<dbReference type="InterPro" id="IPR008930">
    <property type="entry name" value="Terpenoid_cyclase/PrenylTrfase"/>
</dbReference>
<evidence type="ECO:0000256" key="1">
    <source>
        <dbReference type="ARBA" id="ARBA00004167"/>
    </source>
</evidence>
<reference evidence="7 8" key="1">
    <citation type="submission" date="2018-04" db="EMBL/GenBank/DDBJ databases">
        <title>Genomic Encyclopedia of Archaeal and Bacterial Type Strains, Phase II (KMG-II): from individual species to whole genera.</title>
        <authorList>
            <person name="Goeker M."/>
        </authorList>
    </citation>
    <scope>NUCLEOTIDE SEQUENCE [LARGE SCALE GENOMIC DNA]</scope>
    <source>
        <strain evidence="7 8">DSM 5822</strain>
    </source>
</reference>
<keyword evidence="7" id="KW-0645">Protease</keyword>
<dbReference type="SUPFAM" id="SSF48239">
    <property type="entry name" value="Terpenoid cyclases/Protein prenyltransferases"/>
    <property type="match status" value="1"/>
</dbReference>
<dbReference type="InterPro" id="IPR013517">
    <property type="entry name" value="FG-GAP"/>
</dbReference>
<dbReference type="CDD" id="cd00688">
    <property type="entry name" value="ISOPREN_C2_like"/>
    <property type="match status" value="1"/>
</dbReference>
<dbReference type="PANTHER" id="PTHR21419">
    <property type="match status" value="1"/>
</dbReference>
<dbReference type="Gene3D" id="2.60.40.1120">
    <property type="entry name" value="Carboxypeptidase-like, regulatory domain"/>
    <property type="match status" value="2"/>
</dbReference>
<dbReference type="PROSITE" id="PS00018">
    <property type="entry name" value="EF_HAND_1"/>
    <property type="match status" value="1"/>
</dbReference>
<feature type="chain" id="PRO_5030758204" evidence="6">
    <location>
        <begin position="22"/>
        <end position="3106"/>
    </location>
</feature>